<proteinExistence type="inferred from homology"/>
<dbReference type="SUPFAM" id="SSF140478">
    <property type="entry name" value="LemA-like"/>
    <property type="match status" value="1"/>
</dbReference>
<comment type="similarity">
    <text evidence="2">Belongs to the LemA family.</text>
</comment>
<evidence type="ECO:0000256" key="2">
    <source>
        <dbReference type="ARBA" id="ARBA00008854"/>
    </source>
</evidence>
<evidence type="ECO:0000256" key="1">
    <source>
        <dbReference type="ARBA" id="ARBA00004167"/>
    </source>
</evidence>
<name>A0A1G6VKG6_9NOCA</name>
<dbReference type="PANTHER" id="PTHR34478:SF2">
    <property type="entry name" value="MEMBRANE PROTEIN"/>
    <property type="match status" value="1"/>
</dbReference>
<accession>A0A1G6VKG6</accession>
<dbReference type="Gene3D" id="1.20.1440.20">
    <property type="entry name" value="LemA-like domain"/>
    <property type="match status" value="1"/>
</dbReference>
<evidence type="ECO:0000256" key="5">
    <source>
        <dbReference type="ARBA" id="ARBA00023136"/>
    </source>
</evidence>
<sequence length="178" mass="18888">MCAWAVAVVRRLRRIQASLSASRRLLEVELNRRYELVDALVVAARRADAPSAALAPLAGARSLALGFREQQLTLGEQAGSENALSVALHRVLLEVAEDPAVKNDWSVQRPALEVRNTEQRLVGAARVYNGTATALNTLVRGLPAGPVARAFGGRPVPLFEATAAELHVSAPTAAPANS</sequence>
<evidence type="ECO:0000313" key="6">
    <source>
        <dbReference type="EMBL" id="SDD53883.1"/>
    </source>
</evidence>
<keyword evidence="7" id="KW-1185">Reference proteome</keyword>
<keyword evidence="3" id="KW-0812">Transmembrane</keyword>
<dbReference type="GO" id="GO:0016020">
    <property type="term" value="C:membrane"/>
    <property type="evidence" value="ECO:0007669"/>
    <property type="project" value="UniProtKB-SubCell"/>
</dbReference>
<keyword evidence="5" id="KW-0472">Membrane</keyword>
<dbReference type="InterPro" id="IPR023353">
    <property type="entry name" value="LemA-like_dom_sf"/>
</dbReference>
<dbReference type="STRING" id="168276.SAMN05444580_10537"/>
<dbReference type="Pfam" id="PF04011">
    <property type="entry name" value="LemA"/>
    <property type="match status" value="1"/>
</dbReference>
<comment type="subcellular location">
    <subcellularLocation>
        <location evidence="1">Membrane</location>
        <topology evidence="1">Single-pass membrane protein</topology>
    </subcellularLocation>
</comment>
<dbReference type="Proteomes" id="UP000199417">
    <property type="component" value="Unassembled WGS sequence"/>
</dbReference>
<evidence type="ECO:0000256" key="3">
    <source>
        <dbReference type="ARBA" id="ARBA00022692"/>
    </source>
</evidence>
<dbReference type="EMBL" id="FNAB01000005">
    <property type="protein sequence ID" value="SDD53883.1"/>
    <property type="molecule type" value="Genomic_DNA"/>
</dbReference>
<dbReference type="AlphaFoldDB" id="A0A1G6VKG6"/>
<keyword evidence="4" id="KW-1133">Transmembrane helix</keyword>
<dbReference type="InterPro" id="IPR007156">
    <property type="entry name" value="MamQ_LemA"/>
</dbReference>
<reference evidence="6 7" key="1">
    <citation type="submission" date="2016-10" db="EMBL/GenBank/DDBJ databases">
        <authorList>
            <person name="de Groot N.N."/>
        </authorList>
    </citation>
    <scope>NUCLEOTIDE SEQUENCE [LARGE SCALE GENOMIC DNA]</scope>
    <source>
        <strain evidence="6 7">JCM 11308</strain>
    </source>
</reference>
<protein>
    <submittedName>
        <fullName evidence="6">LemA protein</fullName>
    </submittedName>
</protein>
<gene>
    <name evidence="6" type="ORF">SAMN05444580_10537</name>
</gene>
<dbReference type="PANTHER" id="PTHR34478">
    <property type="entry name" value="PROTEIN LEMA"/>
    <property type="match status" value="1"/>
</dbReference>
<evidence type="ECO:0000256" key="4">
    <source>
        <dbReference type="ARBA" id="ARBA00022989"/>
    </source>
</evidence>
<organism evidence="6 7">
    <name type="scientific">Rhodococcus tukisamuensis</name>
    <dbReference type="NCBI Taxonomy" id="168276"/>
    <lineage>
        <taxon>Bacteria</taxon>
        <taxon>Bacillati</taxon>
        <taxon>Actinomycetota</taxon>
        <taxon>Actinomycetes</taxon>
        <taxon>Mycobacteriales</taxon>
        <taxon>Nocardiaceae</taxon>
        <taxon>Rhodococcus</taxon>
    </lineage>
</organism>
<evidence type="ECO:0000313" key="7">
    <source>
        <dbReference type="Proteomes" id="UP000199417"/>
    </source>
</evidence>